<evidence type="ECO:0000259" key="1">
    <source>
        <dbReference type="Pfam" id="PF13737"/>
    </source>
</evidence>
<dbReference type="AlphaFoldDB" id="A0A327NUL8"/>
<protein>
    <recommendedName>
        <fullName evidence="1">Transposase DDE domain-containing protein</fullName>
    </recommendedName>
</protein>
<dbReference type="OrthoDB" id="1102235at2"/>
<dbReference type="RefSeq" id="WP_111349604.1">
    <property type="nucleotide sequence ID" value="NZ_QLII01000001.1"/>
</dbReference>
<reference evidence="2 3" key="1">
    <citation type="submission" date="2018-06" db="EMBL/GenBank/DDBJ databases">
        <title>Spirosoma sp. HMF3257 Genome sequencing and assembly.</title>
        <authorList>
            <person name="Kang H."/>
            <person name="Cha I."/>
            <person name="Kim H."/>
            <person name="Kang J."/>
            <person name="Joh K."/>
        </authorList>
    </citation>
    <scope>NUCLEOTIDE SEQUENCE [LARGE SCALE GENOMIC DNA]</scope>
    <source>
        <strain evidence="2 3">HMF3257</strain>
    </source>
</reference>
<dbReference type="Pfam" id="PF13737">
    <property type="entry name" value="DDE_Tnp_1_5"/>
    <property type="match status" value="1"/>
</dbReference>
<evidence type="ECO:0000313" key="3">
    <source>
        <dbReference type="Proteomes" id="UP000249016"/>
    </source>
</evidence>
<keyword evidence="3" id="KW-1185">Reference proteome</keyword>
<proteinExistence type="predicted"/>
<sequence length="154" mass="16903">MRQLFHLSFRQTQGFVKDLFEWLDLPLTVTSYSQLQRRSGKLQVDLMPTGVQESTPVAIVIDSTDLKVKAEGDGVARAVEGAPARQRGTWQWLKLSLVSEPQSLQILAYNLTDNAVDDAQSGLELLGQLPLGVASCATDGAYDKKKFRSPLPAS</sequence>
<accession>A0A327NUL8</accession>
<comment type="caution">
    <text evidence="2">The sequence shown here is derived from an EMBL/GenBank/DDBJ whole genome shotgun (WGS) entry which is preliminary data.</text>
</comment>
<gene>
    <name evidence="2" type="ORF">HMF3257_35840</name>
</gene>
<evidence type="ECO:0000313" key="2">
    <source>
        <dbReference type="EMBL" id="RAI78129.1"/>
    </source>
</evidence>
<dbReference type="EMBL" id="QLII01000001">
    <property type="protein sequence ID" value="RAI78129.1"/>
    <property type="molecule type" value="Genomic_DNA"/>
</dbReference>
<dbReference type="InterPro" id="IPR025668">
    <property type="entry name" value="Tnp_DDE_dom"/>
</dbReference>
<organism evidence="2 3">
    <name type="scientific">Spirosoma telluris</name>
    <dbReference type="NCBI Taxonomy" id="2183553"/>
    <lineage>
        <taxon>Bacteria</taxon>
        <taxon>Pseudomonadati</taxon>
        <taxon>Bacteroidota</taxon>
        <taxon>Cytophagia</taxon>
        <taxon>Cytophagales</taxon>
        <taxon>Cytophagaceae</taxon>
        <taxon>Spirosoma</taxon>
    </lineage>
</organism>
<feature type="domain" description="Transposase DDE" evidence="1">
    <location>
        <begin position="2"/>
        <end position="70"/>
    </location>
</feature>
<name>A0A327NUL8_9BACT</name>
<dbReference type="Proteomes" id="UP000249016">
    <property type="component" value="Unassembled WGS sequence"/>
</dbReference>